<gene>
    <name evidence="2" type="ORF">GE061_007204</name>
</gene>
<name>A0A6A4IJU5_APOLU</name>
<protein>
    <submittedName>
        <fullName evidence="2">Uncharacterized protein</fullName>
    </submittedName>
</protein>
<feature type="compositionally biased region" description="Low complexity" evidence="1">
    <location>
        <begin position="290"/>
        <end position="310"/>
    </location>
</feature>
<evidence type="ECO:0000256" key="1">
    <source>
        <dbReference type="SAM" id="MobiDB-lite"/>
    </source>
</evidence>
<organism evidence="2 3">
    <name type="scientific">Apolygus lucorum</name>
    <name type="common">Small green plant bug</name>
    <name type="synonym">Lygocoris lucorum</name>
    <dbReference type="NCBI Taxonomy" id="248454"/>
    <lineage>
        <taxon>Eukaryota</taxon>
        <taxon>Metazoa</taxon>
        <taxon>Ecdysozoa</taxon>
        <taxon>Arthropoda</taxon>
        <taxon>Hexapoda</taxon>
        <taxon>Insecta</taxon>
        <taxon>Pterygota</taxon>
        <taxon>Neoptera</taxon>
        <taxon>Paraneoptera</taxon>
        <taxon>Hemiptera</taxon>
        <taxon>Heteroptera</taxon>
        <taxon>Panheteroptera</taxon>
        <taxon>Cimicomorpha</taxon>
        <taxon>Miridae</taxon>
        <taxon>Mirini</taxon>
        <taxon>Apolygus</taxon>
    </lineage>
</organism>
<feature type="compositionally biased region" description="Basic and acidic residues" evidence="1">
    <location>
        <begin position="216"/>
        <end position="227"/>
    </location>
</feature>
<reference evidence="2" key="1">
    <citation type="journal article" date="2021" name="Mol. Ecol. Resour.">
        <title>Apolygus lucorum genome provides insights into omnivorousness and mesophyll feeding.</title>
        <authorList>
            <person name="Liu Y."/>
            <person name="Liu H."/>
            <person name="Wang H."/>
            <person name="Huang T."/>
            <person name="Liu B."/>
            <person name="Yang B."/>
            <person name="Yin L."/>
            <person name="Li B."/>
            <person name="Zhang Y."/>
            <person name="Zhang S."/>
            <person name="Jiang F."/>
            <person name="Zhang X."/>
            <person name="Ren Y."/>
            <person name="Wang B."/>
            <person name="Wang S."/>
            <person name="Lu Y."/>
            <person name="Wu K."/>
            <person name="Fan W."/>
            <person name="Wang G."/>
        </authorList>
    </citation>
    <scope>NUCLEOTIDE SEQUENCE</scope>
    <source>
        <strain evidence="2">12Hb</strain>
    </source>
</reference>
<dbReference type="EMBL" id="WIXP02000015">
    <property type="protein sequence ID" value="KAF6199179.1"/>
    <property type="molecule type" value="Genomic_DNA"/>
</dbReference>
<comment type="caution">
    <text evidence="2">The sequence shown here is derived from an EMBL/GenBank/DDBJ whole genome shotgun (WGS) entry which is preliminary data.</text>
</comment>
<feature type="region of interest" description="Disordered" evidence="1">
    <location>
        <begin position="85"/>
        <end position="184"/>
    </location>
</feature>
<feature type="region of interest" description="Disordered" evidence="1">
    <location>
        <begin position="496"/>
        <end position="655"/>
    </location>
</feature>
<sequence length="691" mass="76039">MLTVDERNFNRERFWGPHTIKPLNFNYDFEPNFSGQNIWTLTDGLFLSDSRRLSGGSDDQGSLRVIYPRAEGARKKNSALYRHFPRIDENVHQKSSQPGRKSPKLKTSRSITGKISRNSRVLSSGGSASVTAPPGVPGVAGQIRIPQVPSLTRRDSKNISKESPTKKRKSKENPTGKQISNISNEEKGVSVKLSLEETERLLKSLDFRVRTRKKVTTRERSKSERVPKSQFVSTKHLQPTTKMPFQKRGTVASPPKKERSTIKRKDKSPGKKEKMVPRTSQSQLVRSSRKTSWQTSSSDSSRKMSTTSTSGLGDLLGPLPRVKWTPEGRTTRERSVRKKSTEKSSVTLMKANKMKAVLKKAADRESPDSQDLSEVEGSSREAVAVRKVRTTPMKIIPKVTINNQLLKSTTNKNEKLQEKKALPKTVVAKKKVTTSASSTTSTLWTPENIALLDQITSDQQLKAVLMSAGDTYMKSRRYMNFKVNPKPVKIPVRMAVAQKKKETQSEGPKTAGNPSKTAETAKTQGRASGGTDNAGGSGGKEGMSVVVTDHPSEATQTGDGPDDKAKKTVKKPTARPKNEFGVKVAKATVVVKGKTTKTAAKTGTGAQLASGKKDINSSPKRRPKFVTTTSKTKERLAQLTSEASGPLRVQSERMAQIRRSNLDTLKKILDKSLSASNKPARPEETKVVQDV</sequence>
<feature type="compositionally biased region" description="Basic and acidic residues" evidence="1">
    <location>
        <begin position="324"/>
        <end position="342"/>
    </location>
</feature>
<feature type="compositionally biased region" description="Low complexity" evidence="1">
    <location>
        <begin position="581"/>
        <end position="606"/>
    </location>
</feature>
<feature type="compositionally biased region" description="Polar residues" evidence="1">
    <location>
        <begin position="230"/>
        <end position="243"/>
    </location>
</feature>
<dbReference type="Proteomes" id="UP000466442">
    <property type="component" value="Unassembled WGS sequence"/>
</dbReference>
<evidence type="ECO:0000313" key="2">
    <source>
        <dbReference type="EMBL" id="KAF6199179.1"/>
    </source>
</evidence>
<feature type="compositionally biased region" description="Polar residues" evidence="1">
    <location>
        <begin position="173"/>
        <end position="183"/>
    </location>
</feature>
<feature type="compositionally biased region" description="Basic and acidic residues" evidence="1">
    <location>
        <begin position="152"/>
        <end position="165"/>
    </location>
</feature>
<feature type="region of interest" description="Disordered" evidence="1">
    <location>
        <begin position="358"/>
        <end position="377"/>
    </location>
</feature>
<feature type="compositionally biased region" description="Gly residues" evidence="1">
    <location>
        <begin position="532"/>
        <end position="541"/>
    </location>
</feature>
<feature type="region of interest" description="Disordered" evidence="1">
    <location>
        <begin position="672"/>
        <end position="691"/>
    </location>
</feature>
<feature type="compositionally biased region" description="Polar residues" evidence="1">
    <location>
        <begin position="512"/>
        <end position="526"/>
    </location>
</feature>
<evidence type="ECO:0000313" key="3">
    <source>
        <dbReference type="Proteomes" id="UP000466442"/>
    </source>
</evidence>
<feature type="compositionally biased region" description="Polar residues" evidence="1">
    <location>
        <begin position="108"/>
        <end position="130"/>
    </location>
</feature>
<feature type="compositionally biased region" description="Basic and acidic residues" evidence="1">
    <location>
        <begin position="680"/>
        <end position="691"/>
    </location>
</feature>
<keyword evidence="3" id="KW-1185">Reference proteome</keyword>
<dbReference type="AlphaFoldDB" id="A0A6A4IJU5"/>
<feature type="region of interest" description="Disordered" evidence="1">
    <location>
        <begin position="205"/>
        <end position="347"/>
    </location>
</feature>
<proteinExistence type="predicted"/>
<accession>A0A6A4IJU5</accession>
<feature type="compositionally biased region" description="Basic and acidic residues" evidence="1">
    <location>
        <begin position="255"/>
        <end position="276"/>
    </location>
</feature>